<keyword evidence="4" id="KW-0378">Hydrolase</keyword>
<dbReference type="RefSeq" id="WP_307158347.1">
    <property type="nucleotide sequence ID" value="NZ_JAUSWH010000007.1"/>
</dbReference>
<comment type="caution">
    <text evidence="4">The sequence shown here is derived from an EMBL/GenBank/DDBJ whole genome shotgun (WGS) entry which is preliminary data.</text>
</comment>
<dbReference type="InterPro" id="IPR048332">
    <property type="entry name" value="GD_AH_C"/>
</dbReference>
<dbReference type="InterPro" id="IPR044144">
    <property type="entry name" value="SAF_UxaA/GarD"/>
</dbReference>
<dbReference type="Gene3D" id="2.30.130.110">
    <property type="match status" value="1"/>
</dbReference>
<accession>A0ABU0ID85</accession>
<dbReference type="GO" id="GO:0008789">
    <property type="term" value="F:altronate dehydratase activity"/>
    <property type="evidence" value="ECO:0007669"/>
    <property type="project" value="UniProtKB-EC"/>
</dbReference>
<feature type="domain" description="SAF" evidence="3">
    <location>
        <begin position="14"/>
        <end position="83"/>
    </location>
</feature>
<evidence type="ECO:0000256" key="2">
    <source>
        <dbReference type="ARBA" id="ARBA00023239"/>
    </source>
</evidence>
<comment type="similarity">
    <text evidence="1">Belongs to the UxaA family.</text>
</comment>
<dbReference type="Pfam" id="PF08666">
    <property type="entry name" value="SAF"/>
    <property type="match status" value="1"/>
</dbReference>
<dbReference type="GO" id="GO:0016787">
    <property type="term" value="F:hydrolase activity"/>
    <property type="evidence" value="ECO:0007669"/>
    <property type="project" value="UniProtKB-KW"/>
</dbReference>
<evidence type="ECO:0000259" key="3">
    <source>
        <dbReference type="SMART" id="SM00858"/>
    </source>
</evidence>
<evidence type="ECO:0000313" key="4">
    <source>
        <dbReference type="EMBL" id="MDQ0456146.1"/>
    </source>
</evidence>
<keyword evidence="5" id="KW-1185">Reference proteome</keyword>
<dbReference type="InterPro" id="IPR007392">
    <property type="entry name" value="GD_AH_second"/>
</dbReference>
<dbReference type="SMART" id="SM00858">
    <property type="entry name" value="SAF"/>
    <property type="match status" value="1"/>
</dbReference>
<evidence type="ECO:0000313" key="5">
    <source>
        <dbReference type="Proteomes" id="UP001235269"/>
    </source>
</evidence>
<organism evidence="4 5">
    <name type="scientific">Rhizobium paknamense</name>
    <dbReference type="NCBI Taxonomy" id="1206817"/>
    <lineage>
        <taxon>Bacteria</taxon>
        <taxon>Pseudomonadati</taxon>
        <taxon>Pseudomonadota</taxon>
        <taxon>Alphaproteobacteria</taxon>
        <taxon>Hyphomicrobiales</taxon>
        <taxon>Rhizobiaceae</taxon>
        <taxon>Rhizobium/Agrobacterium group</taxon>
        <taxon>Rhizobium</taxon>
    </lineage>
</organism>
<dbReference type="InterPro" id="IPR013974">
    <property type="entry name" value="SAF"/>
</dbReference>
<proteinExistence type="inferred from homology"/>
<sequence>MPDIAKTVRLHPDDTVAILTEPVQAGSQPLGFGVALDHPVARGHKIALIDCPQGGAIVKFGQVIGYASRPIAAGEHVHVDNCSFGAHDQTYEVGADYEKALASVPKVEPRHFMGYRRANGQAGTRNFIAICATVNCSATVIRRAADEINRSGILADYPNIDGVAAFAHGTGCGMDAGGEGADLLQRVLWGYATHPNVGATVFVGLGCEVMQLARMKALYGNADEGRFFGLTIQESGGTAATIAQIVKHIKSLLPEVNAIHREPIPASELKLALQCGGSDGFSGITANPALGVASDLLVGMGGTVILSETPEIYGAEQLLLRRAASRDIGDKLIARIRWWEDYTRMNRGSMDNNPSPGNKLGGLTTILEKSLGASAKAGSTPLTDVLAYGERITTPGFVFMDTPGYDPVSATGQIAGGAQMLVFTTGRGSAFGSKPTPTIKLATNSRLFADMPDDMDLNCGDIISDGVTVEDKGREILDLVLASASGQKTKSEILGLGDNEFVPWQVGAVM</sequence>
<dbReference type="PANTHER" id="PTHR30536:SF5">
    <property type="entry name" value="ALTRONATE DEHYDRATASE"/>
    <property type="match status" value="1"/>
</dbReference>
<keyword evidence="2 4" id="KW-0456">Lyase</keyword>
<protein>
    <submittedName>
        <fullName evidence="4">Altronate hydrolase</fullName>
        <ecNumber evidence="4">4.2.1.7</ecNumber>
    </submittedName>
</protein>
<dbReference type="EC" id="4.2.1.7" evidence="4"/>
<dbReference type="InterPro" id="IPR052172">
    <property type="entry name" value="UxaA_altronate/galactarate_dh"/>
</dbReference>
<gene>
    <name evidence="4" type="ORF">QO005_002487</name>
</gene>
<dbReference type="PANTHER" id="PTHR30536">
    <property type="entry name" value="ALTRONATE/GALACTARATE DEHYDRATASE"/>
    <property type="match status" value="1"/>
</dbReference>
<evidence type="ECO:0000256" key="1">
    <source>
        <dbReference type="ARBA" id="ARBA00010986"/>
    </source>
</evidence>
<dbReference type="EMBL" id="JAUSWH010000007">
    <property type="protein sequence ID" value="MDQ0456146.1"/>
    <property type="molecule type" value="Genomic_DNA"/>
</dbReference>
<name>A0ABU0ID85_9HYPH</name>
<dbReference type="Pfam" id="PF04295">
    <property type="entry name" value="GD_AH_second"/>
    <property type="match status" value="1"/>
</dbReference>
<reference evidence="4 5" key="1">
    <citation type="submission" date="2023-07" db="EMBL/GenBank/DDBJ databases">
        <title>Genomic Encyclopedia of Type Strains, Phase IV (KMG-IV): sequencing the most valuable type-strain genomes for metagenomic binning, comparative biology and taxonomic classification.</title>
        <authorList>
            <person name="Goeker M."/>
        </authorList>
    </citation>
    <scope>NUCLEOTIDE SEQUENCE [LARGE SCALE GENOMIC DNA]</scope>
    <source>
        <strain evidence="4 5">DSM 100301</strain>
    </source>
</reference>
<dbReference type="CDD" id="cd11613">
    <property type="entry name" value="SAF_AH_GD"/>
    <property type="match status" value="1"/>
</dbReference>
<dbReference type="Proteomes" id="UP001235269">
    <property type="component" value="Unassembled WGS sequence"/>
</dbReference>
<dbReference type="Pfam" id="PF20629">
    <property type="entry name" value="GD_AH_C"/>
    <property type="match status" value="1"/>
</dbReference>